<dbReference type="Gene3D" id="2.150.10.10">
    <property type="entry name" value="Serralysin-like metalloprotease, C-terminal"/>
    <property type="match status" value="1"/>
</dbReference>
<comment type="caution">
    <text evidence="1">The sequence shown here is derived from an EMBL/GenBank/DDBJ whole genome shotgun (WGS) entry which is preliminary data.</text>
</comment>
<dbReference type="Pfam" id="PF00353">
    <property type="entry name" value="HemolysinCabind"/>
    <property type="match status" value="1"/>
</dbReference>
<dbReference type="InterPro" id="IPR011049">
    <property type="entry name" value="Serralysin-like_metalloprot_C"/>
</dbReference>
<dbReference type="PRINTS" id="PR00313">
    <property type="entry name" value="CABNDNGRPT"/>
</dbReference>
<keyword evidence="2" id="KW-1185">Reference proteome</keyword>
<dbReference type="InterPro" id="IPR001343">
    <property type="entry name" value="Hemolysn_Ca-bd"/>
</dbReference>
<reference evidence="1 2" key="1">
    <citation type="submission" date="2019-10" db="EMBL/GenBank/DDBJ databases">
        <title>Taxonomy of Antarctic Massilia spp.: description of Massilia rubra sp. nov., Massilia aquatica sp. nov., Massilia mucilaginosa sp. nov., Massilia frigida sp. nov. isolated from streams, lakes and regoliths.</title>
        <authorList>
            <person name="Holochova P."/>
            <person name="Sedlacek I."/>
            <person name="Kralova S."/>
            <person name="Maslanova I."/>
            <person name="Busse H.-J."/>
            <person name="Stankova E."/>
            <person name="Vrbovska V."/>
            <person name="Kovarovic V."/>
            <person name="Bartak M."/>
            <person name="Svec P."/>
            <person name="Pantucek R."/>
        </authorList>
    </citation>
    <scope>NUCLEOTIDE SEQUENCE [LARGE SCALE GENOMIC DNA]</scope>
    <source>
        <strain evidence="1 2">CCM 8695</strain>
    </source>
</reference>
<dbReference type="Proteomes" id="UP000621455">
    <property type="component" value="Unassembled WGS sequence"/>
</dbReference>
<dbReference type="RefSeq" id="WP_167088177.1">
    <property type="nucleotide sequence ID" value="NZ_WHJG01000016.1"/>
</dbReference>
<proteinExistence type="predicted"/>
<evidence type="ECO:0000313" key="1">
    <source>
        <dbReference type="EMBL" id="NHZ80841.1"/>
    </source>
</evidence>
<protein>
    <recommendedName>
        <fullName evidence="3">Calcium-binding protein</fullName>
    </recommendedName>
</protein>
<name>A0ABX0NE72_9BURK</name>
<dbReference type="EMBL" id="WHJG01000016">
    <property type="protein sequence ID" value="NHZ80841.1"/>
    <property type="molecule type" value="Genomic_DNA"/>
</dbReference>
<evidence type="ECO:0008006" key="3">
    <source>
        <dbReference type="Google" id="ProtNLM"/>
    </source>
</evidence>
<organism evidence="1 2">
    <name type="scientific">Massilia frigida</name>
    <dbReference type="NCBI Taxonomy" id="2609281"/>
    <lineage>
        <taxon>Bacteria</taxon>
        <taxon>Pseudomonadati</taxon>
        <taxon>Pseudomonadota</taxon>
        <taxon>Betaproteobacteria</taxon>
        <taxon>Burkholderiales</taxon>
        <taxon>Oxalobacteraceae</taxon>
        <taxon>Telluria group</taxon>
        <taxon>Massilia</taxon>
    </lineage>
</organism>
<evidence type="ECO:0000313" key="2">
    <source>
        <dbReference type="Proteomes" id="UP000621455"/>
    </source>
</evidence>
<accession>A0ABX0NE72</accession>
<sequence length="311" mass="32258">MTTTVRSPLDALYAGDPFVLWNMDQSVAVSAAFASLSQASADVDMEAMILSGDDGATAYWFLPEDELLSTLWTGEYDGEGSAFEVVIGVQANDILHGREGADLLFGQDGDDLLQDVRGNNLLDGGAGDDLIEGAGQSLYVGGAGNDDITAWGADFTIAFNRGDGLDTVNLCARGMATISLGGGIGETDVALSRSGSDLMLMTGAAEGMLLAGWYQRPAPDSFRLQVIDAGPAGPVVLYDLVALIAAFDAMPDTWHPVALLDQFRLASDDSPAGGALALLYASDRGGIGITGASAALWYDAFGHSDSLGMLL</sequence>
<dbReference type="SUPFAM" id="SSF51120">
    <property type="entry name" value="beta-Roll"/>
    <property type="match status" value="1"/>
</dbReference>
<gene>
    <name evidence="1" type="ORF">F2P44_16390</name>
</gene>